<reference evidence="2 3" key="1">
    <citation type="submission" date="2018-11" db="EMBL/GenBank/DDBJ databases">
        <title>Genome assembly of Steccherinum ochraceum LE-BIN_3174, the white-rot fungus of the Steccherinaceae family (The Residual Polyporoid clade, Polyporales, Basidiomycota).</title>
        <authorList>
            <person name="Fedorova T.V."/>
            <person name="Glazunova O.A."/>
            <person name="Landesman E.O."/>
            <person name="Moiseenko K.V."/>
            <person name="Psurtseva N.V."/>
            <person name="Savinova O.S."/>
            <person name="Shakhova N.V."/>
            <person name="Tyazhelova T.V."/>
            <person name="Vasina D.V."/>
        </authorList>
    </citation>
    <scope>NUCLEOTIDE SEQUENCE [LARGE SCALE GENOMIC DNA]</scope>
    <source>
        <strain evidence="2 3">LE-BIN_3174</strain>
    </source>
</reference>
<feature type="compositionally biased region" description="Basic and acidic residues" evidence="1">
    <location>
        <begin position="59"/>
        <end position="86"/>
    </location>
</feature>
<feature type="compositionally biased region" description="Polar residues" evidence="1">
    <location>
        <begin position="20"/>
        <end position="41"/>
    </location>
</feature>
<evidence type="ECO:0000256" key="1">
    <source>
        <dbReference type="SAM" id="MobiDB-lite"/>
    </source>
</evidence>
<sequence>MASTRTITISYELHSPPETPSNSLSTSKTHSFPIASSNTSDLPGYYAALRETLASAKDTVGDELTRWRDATGKAELSKEPKPPKKEEEEEEENGDDEEA</sequence>
<comment type="caution">
    <text evidence="2">The sequence shown here is derived from an EMBL/GenBank/DDBJ whole genome shotgun (WGS) entry which is preliminary data.</text>
</comment>
<organism evidence="2 3">
    <name type="scientific">Steccherinum ochraceum</name>
    <dbReference type="NCBI Taxonomy" id="92696"/>
    <lineage>
        <taxon>Eukaryota</taxon>
        <taxon>Fungi</taxon>
        <taxon>Dikarya</taxon>
        <taxon>Basidiomycota</taxon>
        <taxon>Agaricomycotina</taxon>
        <taxon>Agaricomycetes</taxon>
        <taxon>Polyporales</taxon>
        <taxon>Steccherinaceae</taxon>
        <taxon>Steccherinum</taxon>
    </lineage>
</organism>
<feature type="compositionally biased region" description="Acidic residues" evidence="1">
    <location>
        <begin position="87"/>
        <end position="99"/>
    </location>
</feature>
<keyword evidence="3" id="KW-1185">Reference proteome</keyword>
<dbReference type="AlphaFoldDB" id="A0A4R0RVL5"/>
<evidence type="ECO:0008006" key="4">
    <source>
        <dbReference type="Google" id="ProtNLM"/>
    </source>
</evidence>
<name>A0A4R0RVL5_9APHY</name>
<feature type="region of interest" description="Disordered" evidence="1">
    <location>
        <begin position="59"/>
        <end position="99"/>
    </location>
</feature>
<evidence type="ECO:0000313" key="2">
    <source>
        <dbReference type="EMBL" id="TCD67908.1"/>
    </source>
</evidence>
<dbReference type="Proteomes" id="UP000292702">
    <property type="component" value="Unassembled WGS sequence"/>
</dbReference>
<dbReference type="EMBL" id="RWJN01000082">
    <property type="protein sequence ID" value="TCD67908.1"/>
    <property type="molecule type" value="Genomic_DNA"/>
</dbReference>
<accession>A0A4R0RVL5</accession>
<feature type="region of interest" description="Disordered" evidence="1">
    <location>
        <begin position="1"/>
        <end position="41"/>
    </location>
</feature>
<dbReference type="OrthoDB" id="2553859at2759"/>
<gene>
    <name evidence="2" type="ORF">EIP91_011842</name>
</gene>
<proteinExistence type="predicted"/>
<protein>
    <recommendedName>
        <fullName evidence="4">EKC/KEOPS complex subunit GON7</fullName>
    </recommendedName>
</protein>
<evidence type="ECO:0000313" key="3">
    <source>
        <dbReference type="Proteomes" id="UP000292702"/>
    </source>
</evidence>